<dbReference type="RefSeq" id="WP_129853954.1">
    <property type="nucleotide sequence ID" value="NZ_RYUQ01000004.1"/>
</dbReference>
<dbReference type="Proteomes" id="UP000292535">
    <property type="component" value="Unassembled WGS sequence"/>
</dbReference>
<dbReference type="InterPro" id="IPR013422">
    <property type="entry name" value="CRISPR-assoc_prot_Cas5_N"/>
</dbReference>
<name>A0A4Q5AC70_9BIFI</name>
<dbReference type="AlphaFoldDB" id="A0A4Q5AC70"/>
<dbReference type="CDD" id="cd09756">
    <property type="entry name" value="Cas5_I-E"/>
    <property type="match status" value="1"/>
</dbReference>
<dbReference type="NCBIfam" id="TIGR02593">
    <property type="entry name" value="CRISPR_cas5"/>
    <property type="match status" value="1"/>
</dbReference>
<dbReference type="Gene3D" id="3.30.70.2660">
    <property type="match status" value="1"/>
</dbReference>
<comment type="caution">
    <text evidence="2">The sequence shown here is derived from an EMBL/GenBank/DDBJ whole genome shotgun (WGS) entry which is preliminary data.</text>
</comment>
<proteinExistence type="predicted"/>
<sequence>MPVLTMVLKGPMQSWGSSSRFARRDTNLVPTKSGVIGMIAAALGIGREDSLSRFEGLRFGVRADQPGVLLDDYQTAKTEKGDMLPLSHRFYLQDAVFLAALESEDPVRLAEFQNALRAPYYPLFLGRRTCVPDGPIVTFLTDLTLEEALQSTPWQAEEWYQRRILRSREGARKSDTATTHPDVAEIIVEPLADDGTNQGFSETLNDEPRSFSPYDRQWASRRYRRIAPATFDDRYGHEDWFSAVSQAGGEQ</sequence>
<dbReference type="GO" id="GO:0043571">
    <property type="term" value="P:maintenance of CRISPR repeat elements"/>
    <property type="evidence" value="ECO:0007669"/>
    <property type="project" value="InterPro"/>
</dbReference>
<evidence type="ECO:0000256" key="1">
    <source>
        <dbReference type="ARBA" id="ARBA00023118"/>
    </source>
</evidence>
<keyword evidence="1" id="KW-0051">Antiviral defense</keyword>
<evidence type="ECO:0000313" key="2">
    <source>
        <dbReference type="EMBL" id="RYQ24036.1"/>
    </source>
</evidence>
<dbReference type="InterPro" id="IPR010147">
    <property type="entry name" value="CRISPR-assoc_prot_CasD"/>
</dbReference>
<evidence type="ECO:0000313" key="3">
    <source>
        <dbReference type="Proteomes" id="UP000292535"/>
    </source>
</evidence>
<dbReference type="NCBIfam" id="TIGR01868">
    <property type="entry name" value="casD_Cas5e"/>
    <property type="match status" value="1"/>
</dbReference>
<dbReference type="GO" id="GO:0051607">
    <property type="term" value="P:defense response to virus"/>
    <property type="evidence" value="ECO:0007669"/>
    <property type="project" value="UniProtKB-KW"/>
</dbReference>
<dbReference type="GO" id="GO:0003723">
    <property type="term" value="F:RNA binding"/>
    <property type="evidence" value="ECO:0007669"/>
    <property type="project" value="InterPro"/>
</dbReference>
<dbReference type="EMBL" id="RYUQ01000004">
    <property type="protein sequence ID" value="RYQ24036.1"/>
    <property type="molecule type" value="Genomic_DNA"/>
</dbReference>
<reference evidence="2 3" key="1">
    <citation type="submission" date="2018-12" db="EMBL/GenBank/DDBJ databases">
        <title>Unveiling genomic diversity among members of the Bifidobacterium pseudolongum species, a widely distributed gut commensal of the animal kingdom.</title>
        <authorList>
            <person name="Lugli G.A."/>
            <person name="Duranti S."/>
            <person name="Albert K."/>
            <person name="Mancabelli L."/>
            <person name="Napoli S."/>
            <person name="Viappiani A."/>
            <person name="Anzalone R."/>
            <person name="Longhi G."/>
            <person name="Milani C."/>
            <person name="Turroni F."/>
            <person name="Alessandri G."/>
            <person name="Sela D.A."/>
            <person name="Van Sinderen D."/>
            <person name="Ventura M."/>
        </authorList>
    </citation>
    <scope>NUCLEOTIDE SEQUENCE [LARGE SCALE GENOMIC DNA]</scope>
    <source>
        <strain evidence="2 3">2032B</strain>
    </source>
</reference>
<accession>A0A4Q5AC70</accession>
<organism evidence="2 3">
    <name type="scientific">Bifidobacterium pseudolongum subsp. globosum</name>
    <dbReference type="NCBI Taxonomy" id="1690"/>
    <lineage>
        <taxon>Bacteria</taxon>
        <taxon>Bacillati</taxon>
        <taxon>Actinomycetota</taxon>
        <taxon>Actinomycetes</taxon>
        <taxon>Bifidobacteriales</taxon>
        <taxon>Bifidobacteriaceae</taxon>
        <taxon>Bifidobacterium</taxon>
    </lineage>
</organism>
<protein>
    <submittedName>
        <fullName evidence="2">Type I-E CRISPR-associated protein Cas5/CasD</fullName>
    </submittedName>
</protein>
<gene>
    <name evidence="2" type="ORF">PG2032B_1432</name>
</gene>
<dbReference type="Pfam" id="PF09704">
    <property type="entry name" value="Cas_Cas5d"/>
    <property type="match status" value="1"/>
</dbReference>
<dbReference type="InterPro" id="IPR021124">
    <property type="entry name" value="CRISPR-assoc_prot_Cas5"/>
</dbReference>